<name>A0ABU7CMC2_9TELE</name>
<sequence length="117" mass="13623">MVPHLEPPPVTMRMQPLPTPIFHTHFHKDRSITCYRKVFCHLYLTLGALFCPTTHTNWEMANELCPRSVFECEDPCRHRCNEARDICRAPLSLDSILLARTYTFTRALRTSEACCEL</sequence>
<comment type="caution">
    <text evidence="1">The sequence shown here is derived from an EMBL/GenBank/DDBJ whole genome shotgun (WGS) entry which is preliminary data.</text>
</comment>
<evidence type="ECO:0000313" key="2">
    <source>
        <dbReference type="Proteomes" id="UP001345963"/>
    </source>
</evidence>
<evidence type="ECO:0000313" key="1">
    <source>
        <dbReference type="EMBL" id="MED6262885.1"/>
    </source>
</evidence>
<organism evidence="1 2">
    <name type="scientific">Ataeniobius toweri</name>
    <dbReference type="NCBI Taxonomy" id="208326"/>
    <lineage>
        <taxon>Eukaryota</taxon>
        <taxon>Metazoa</taxon>
        <taxon>Chordata</taxon>
        <taxon>Craniata</taxon>
        <taxon>Vertebrata</taxon>
        <taxon>Euteleostomi</taxon>
        <taxon>Actinopterygii</taxon>
        <taxon>Neopterygii</taxon>
        <taxon>Teleostei</taxon>
        <taxon>Neoteleostei</taxon>
        <taxon>Acanthomorphata</taxon>
        <taxon>Ovalentaria</taxon>
        <taxon>Atherinomorphae</taxon>
        <taxon>Cyprinodontiformes</taxon>
        <taxon>Goodeidae</taxon>
        <taxon>Ataeniobius</taxon>
    </lineage>
</organism>
<reference evidence="1 2" key="1">
    <citation type="submission" date="2021-07" db="EMBL/GenBank/DDBJ databases">
        <authorList>
            <person name="Palmer J.M."/>
        </authorList>
    </citation>
    <scope>NUCLEOTIDE SEQUENCE [LARGE SCALE GENOMIC DNA]</scope>
    <source>
        <strain evidence="1 2">AT_MEX2019</strain>
        <tissue evidence="1">Muscle</tissue>
    </source>
</reference>
<proteinExistence type="predicted"/>
<dbReference type="Proteomes" id="UP001345963">
    <property type="component" value="Unassembled WGS sequence"/>
</dbReference>
<protein>
    <submittedName>
        <fullName evidence="1">Uncharacterized protein</fullName>
    </submittedName>
</protein>
<accession>A0ABU7CMC2</accession>
<dbReference type="EMBL" id="JAHUTI010095692">
    <property type="protein sequence ID" value="MED6262885.1"/>
    <property type="molecule type" value="Genomic_DNA"/>
</dbReference>
<keyword evidence="2" id="KW-1185">Reference proteome</keyword>
<gene>
    <name evidence="1" type="ORF">ATANTOWER_028519</name>
</gene>